<sequence length="224" mass="24225">MNRKSHQASAKKAVGKLLDLCKAEGVHVPTDPTHAVIQAGNILQATRLDGEYNLHAALKEMAAKYGASKTHKRPYHKKGKHNNTNNPNDKGVEESGKGGRASPKKPEGGKAAAADESASSDDDDDDESPGQKKREHLPATNPNNQPFAKMFVKLAGYEFKRGDRDKGVAHSNIAKIIRDLEDEITSGEQAMRVRGIGPHSAAKIDEFLATGTVQELEDFRAGKL</sequence>
<dbReference type="EMBL" id="QUTC01011048">
    <property type="protein sequence ID" value="RHY39427.1"/>
    <property type="molecule type" value="Genomic_DNA"/>
</dbReference>
<dbReference type="PANTHER" id="PTHR11276:SF28">
    <property type="entry name" value="DNA POLYMERASE LAMBDA"/>
    <property type="match status" value="1"/>
</dbReference>
<dbReference type="PANTHER" id="PTHR11276">
    <property type="entry name" value="DNA POLYMERASE TYPE-X FAMILY MEMBER"/>
    <property type="match status" value="1"/>
</dbReference>
<organism evidence="4 5">
    <name type="scientific">Aphanomyces astaci</name>
    <name type="common">Crayfish plague agent</name>
    <dbReference type="NCBI Taxonomy" id="112090"/>
    <lineage>
        <taxon>Eukaryota</taxon>
        <taxon>Sar</taxon>
        <taxon>Stramenopiles</taxon>
        <taxon>Oomycota</taxon>
        <taxon>Saprolegniomycetes</taxon>
        <taxon>Saprolegniales</taxon>
        <taxon>Verrucalvaceae</taxon>
        <taxon>Aphanomyces</taxon>
    </lineage>
</organism>
<accession>A0A397C453</accession>
<dbReference type="GO" id="GO:0006303">
    <property type="term" value="P:double-strand break repair via nonhomologous end joining"/>
    <property type="evidence" value="ECO:0007669"/>
    <property type="project" value="TreeGrafter"/>
</dbReference>
<dbReference type="GO" id="GO:0003887">
    <property type="term" value="F:DNA-directed DNA polymerase activity"/>
    <property type="evidence" value="ECO:0007669"/>
    <property type="project" value="InterPro"/>
</dbReference>
<dbReference type="GO" id="GO:0005634">
    <property type="term" value="C:nucleus"/>
    <property type="evidence" value="ECO:0007669"/>
    <property type="project" value="TreeGrafter"/>
</dbReference>
<comment type="caution">
    <text evidence="4">The sequence shown here is derived from an EMBL/GenBank/DDBJ whole genome shotgun (WGS) entry which is preliminary data.</text>
</comment>
<evidence type="ECO:0000259" key="3">
    <source>
        <dbReference type="Pfam" id="PF14716"/>
    </source>
</evidence>
<dbReference type="SUPFAM" id="SSF47802">
    <property type="entry name" value="DNA polymerase beta, N-terminal domain-like"/>
    <property type="match status" value="1"/>
</dbReference>
<evidence type="ECO:0000313" key="4">
    <source>
        <dbReference type="EMBL" id="RHY39427.1"/>
    </source>
</evidence>
<dbReference type="InterPro" id="IPR022312">
    <property type="entry name" value="DNA_pol_X"/>
</dbReference>
<feature type="domain" description="Crossover junction endonuclease MUS81-like HHH" evidence="3">
    <location>
        <begin position="143"/>
        <end position="212"/>
    </location>
</feature>
<dbReference type="Proteomes" id="UP000265716">
    <property type="component" value="Unassembled WGS sequence"/>
</dbReference>
<evidence type="ECO:0000313" key="5">
    <source>
        <dbReference type="Proteomes" id="UP000265716"/>
    </source>
</evidence>
<protein>
    <recommendedName>
        <fullName evidence="3">Crossover junction endonuclease MUS81-like HHH domain-containing protein</fullName>
    </recommendedName>
</protein>
<dbReference type="Pfam" id="PF14716">
    <property type="entry name" value="HHH_8"/>
    <property type="match status" value="1"/>
</dbReference>
<dbReference type="AlphaFoldDB" id="A0A397C453"/>
<dbReference type="Gene3D" id="1.10.150.110">
    <property type="entry name" value="DNA polymerase beta, N-terminal domain-like"/>
    <property type="match status" value="1"/>
</dbReference>
<evidence type="ECO:0000256" key="1">
    <source>
        <dbReference type="PIRSR" id="PIRSR622312-50"/>
    </source>
</evidence>
<feature type="compositionally biased region" description="Acidic residues" evidence="2">
    <location>
        <begin position="118"/>
        <end position="128"/>
    </location>
</feature>
<dbReference type="VEuPathDB" id="FungiDB:H257_10624"/>
<name>A0A397C453_APHAT</name>
<gene>
    <name evidence="4" type="ORF">DYB38_012384</name>
</gene>
<proteinExistence type="predicted"/>
<dbReference type="GO" id="GO:0003677">
    <property type="term" value="F:DNA binding"/>
    <property type="evidence" value="ECO:0007669"/>
    <property type="project" value="InterPro"/>
</dbReference>
<dbReference type="InterPro" id="IPR027421">
    <property type="entry name" value="DNA_pol_lamdba_lyase_dom_sf"/>
</dbReference>
<reference evidence="4 5" key="1">
    <citation type="submission" date="2018-08" db="EMBL/GenBank/DDBJ databases">
        <title>Aphanomyces genome sequencing and annotation.</title>
        <authorList>
            <person name="Minardi D."/>
            <person name="Oidtmann B."/>
            <person name="Van Der Giezen M."/>
            <person name="Studholme D.J."/>
        </authorList>
    </citation>
    <scope>NUCLEOTIDE SEQUENCE [LARGE SCALE GENOMIC DNA]</scope>
    <source>
        <strain evidence="4 5">SA</strain>
    </source>
</reference>
<dbReference type="InterPro" id="IPR010996">
    <property type="entry name" value="HHH_MUS81"/>
</dbReference>
<evidence type="ECO:0000256" key="2">
    <source>
        <dbReference type="SAM" id="MobiDB-lite"/>
    </source>
</evidence>
<feature type="region of interest" description="Disordered" evidence="2">
    <location>
        <begin position="65"/>
        <end position="146"/>
    </location>
</feature>
<feature type="compositionally biased region" description="Basic residues" evidence="2">
    <location>
        <begin position="69"/>
        <end position="81"/>
    </location>
</feature>
<feature type="active site" description="Nucleophile; Schiff-base intermediate with DNA; for 5'-dRP lyase activity" evidence="1">
    <location>
        <position position="203"/>
    </location>
</feature>